<dbReference type="RefSeq" id="WP_056010781.1">
    <property type="nucleotide sequence ID" value="NZ_LLYZ01000002.1"/>
</dbReference>
<name>A0A0Q3HW05_9FLAO</name>
<dbReference type="OrthoDB" id="580775at2"/>
<sequence>MQLFPLIEKSDIQDIKKFQEEQLKELLKYLETHSPFYQNLFKEKNIDISSIQTLEDLSKLPVTTKTDLQLHNDDFFCVPMTEIVDFSTTSGTLGDPVTFGLSEKDMERIAYNEAISLSCAGISKGDVVQMITTIDKRFIAGLAYLLGLRKIGAGVVRMGPGIPELQWDSIFRYKPKYLITVPSFLLKMIDYAEKNNVDYKNSSVIGAVCIGESIKNQDFSDNILSQKIKEKWNIQLYSTYASTEMSTAFTECEFQKGGHQHPELIITEILDDDENPVKEGETGELTITTLGVEALPLLRFKTGDIVKAHYEPCKCGRNTMRLGPVIGRKQQMIKYKGTTLYPPAMNDILNDFDGILCYQIVIQSNEIGLDEIIIKLSTEISDENFENEVRDHFRAKLRVSPKIEIVDFDILSKTVFNPNSRKPINFVDLR</sequence>
<reference evidence="2 3" key="1">
    <citation type="submission" date="2015-10" db="EMBL/GenBank/DDBJ databases">
        <title>Chryseobacterium aquaticum genome.</title>
        <authorList>
            <person name="Newman J.D."/>
            <person name="Ferguson M.B."/>
            <person name="Miller J.R."/>
        </authorList>
    </citation>
    <scope>NUCLEOTIDE SEQUENCE [LARGE SCALE GENOMIC DNA]</scope>
    <source>
        <strain evidence="2 3">KCTC 12483</strain>
    </source>
</reference>
<dbReference type="Proteomes" id="UP000051682">
    <property type="component" value="Unassembled WGS sequence"/>
</dbReference>
<evidence type="ECO:0000313" key="3">
    <source>
        <dbReference type="Proteomes" id="UP000051682"/>
    </source>
</evidence>
<dbReference type="InterPro" id="IPR000873">
    <property type="entry name" value="AMP-dep_synth/lig_dom"/>
</dbReference>
<dbReference type="PANTHER" id="PTHR43845">
    <property type="entry name" value="BLR5969 PROTEIN"/>
    <property type="match status" value="1"/>
</dbReference>
<evidence type="ECO:0000259" key="1">
    <source>
        <dbReference type="Pfam" id="PF00501"/>
    </source>
</evidence>
<proteinExistence type="predicted"/>
<feature type="domain" description="AMP-dependent synthetase/ligase" evidence="1">
    <location>
        <begin position="87"/>
        <end position="289"/>
    </location>
</feature>
<dbReference type="AlphaFoldDB" id="A0A0Q3HW05"/>
<gene>
    <name evidence="2" type="ORF">AR438_00885</name>
</gene>
<accession>A0A0Q3HW05</accession>
<dbReference type="Pfam" id="PF00501">
    <property type="entry name" value="AMP-binding"/>
    <property type="match status" value="1"/>
</dbReference>
<dbReference type="Gene3D" id="3.30.300.30">
    <property type="match status" value="1"/>
</dbReference>
<protein>
    <submittedName>
        <fullName evidence="2">Phenylacetate--CoA ligase</fullName>
    </submittedName>
</protein>
<comment type="caution">
    <text evidence="2">The sequence shown here is derived from an EMBL/GenBank/DDBJ whole genome shotgun (WGS) entry which is preliminary data.</text>
</comment>
<keyword evidence="2" id="KW-0436">Ligase</keyword>
<dbReference type="Gene3D" id="3.40.50.12780">
    <property type="entry name" value="N-terminal domain of ligase-like"/>
    <property type="match status" value="1"/>
</dbReference>
<dbReference type="SUPFAM" id="SSF56801">
    <property type="entry name" value="Acetyl-CoA synthetase-like"/>
    <property type="match status" value="1"/>
</dbReference>
<dbReference type="EMBL" id="LLYZ01000002">
    <property type="protein sequence ID" value="KQK26805.1"/>
    <property type="molecule type" value="Genomic_DNA"/>
</dbReference>
<dbReference type="STRING" id="452084.AR438_00885"/>
<organism evidence="2 3">
    <name type="scientific">Chryseobacterium aquaticum</name>
    <dbReference type="NCBI Taxonomy" id="452084"/>
    <lineage>
        <taxon>Bacteria</taxon>
        <taxon>Pseudomonadati</taxon>
        <taxon>Bacteroidota</taxon>
        <taxon>Flavobacteriia</taxon>
        <taxon>Flavobacteriales</taxon>
        <taxon>Weeksellaceae</taxon>
        <taxon>Chryseobacterium group</taxon>
        <taxon>Chryseobacterium</taxon>
    </lineage>
</organism>
<keyword evidence="3" id="KW-1185">Reference proteome</keyword>
<dbReference type="PANTHER" id="PTHR43845:SF1">
    <property type="entry name" value="BLR5969 PROTEIN"/>
    <property type="match status" value="1"/>
</dbReference>
<dbReference type="GO" id="GO:0016874">
    <property type="term" value="F:ligase activity"/>
    <property type="evidence" value="ECO:0007669"/>
    <property type="project" value="UniProtKB-KW"/>
</dbReference>
<evidence type="ECO:0000313" key="2">
    <source>
        <dbReference type="EMBL" id="KQK26805.1"/>
    </source>
</evidence>
<dbReference type="InterPro" id="IPR045851">
    <property type="entry name" value="AMP-bd_C_sf"/>
</dbReference>
<dbReference type="InterPro" id="IPR042099">
    <property type="entry name" value="ANL_N_sf"/>
</dbReference>